<evidence type="ECO:0000256" key="3">
    <source>
        <dbReference type="PIRSR" id="PIRSR605511-2"/>
    </source>
</evidence>
<dbReference type="GO" id="GO:0005509">
    <property type="term" value="F:calcium ion binding"/>
    <property type="evidence" value="ECO:0007669"/>
    <property type="project" value="TreeGrafter"/>
</dbReference>
<name>A0A7D5GK03_9EURY</name>
<organism evidence="5 6">
    <name type="scientific">Halorarum halophilum</name>
    <dbReference type="NCBI Taxonomy" id="2743090"/>
    <lineage>
        <taxon>Archaea</taxon>
        <taxon>Methanobacteriati</taxon>
        <taxon>Methanobacteriota</taxon>
        <taxon>Stenosarchaea group</taxon>
        <taxon>Halobacteria</taxon>
        <taxon>Halobacteriales</taxon>
        <taxon>Haloferacaceae</taxon>
        <taxon>Halorarum</taxon>
    </lineage>
</organism>
<dbReference type="PANTHER" id="PTHR10907">
    <property type="entry name" value="REGUCALCIN"/>
    <property type="match status" value="1"/>
</dbReference>
<comment type="cofactor">
    <cofactor evidence="3">
        <name>Zn(2+)</name>
        <dbReference type="ChEBI" id="CHEBI:29105"/>
    </cofactor>
    <text evidence="3">Binds 1 divalent metal cation per subunit.</text>
</comment>
<dbReference type="SUPFAM" id="SSF63829">
    <property type="entry name" value="Calcium-dependent phosphotriesterase"/>
    <property type="match status" value="1"/>
</dbReference>
<dbReference type="InterPro" id="IPR013658">
    <property type="entry name" value="SGL"/>
</dbReference>
<dbReference type="InterPro" id="IPR011042">
    <property type="entry name" value="6-blade_b-propeller_TolB-like"/>
</dbReference>
<dbReference type="EMBL" id="CP058529">
    <property type="protein sequence ID" value="QLG27144.1"/>
    <property type="molecule type" value="Genomic_DNA"/>
</dbReference>
<sequence length="283" mass="30823">MSLERVTNHECELGEGPVWHPGEERLYWVDITAGELLRYDPAADASECVHEADVIGGVTVQRDGSLLLFMDGGRVGRWRDGDLETVGTPVESDTRFNDVIADPLGGVFCGTMPSSDRGGTLYRLDTDGNATAIEDDVAIPNGMGFTRERDRFYFTETEARTIYRYAYDGGTGAVSDRRPFVRSSDAPGVPDGLTVDAEDCVWSARWDGGCVVRYDPDGAELERYDVPAEKVTSVAFGGPDLDELYVTSAGGDDRPAQGEWAGALFRLDVGVSGREEFRSDVPL</sequence>
<dbReference type="KEGG" id="halg:HUG10_06110"/>
<dbReference type="OrthoDB" id="341532at2157"/>
<reference evidence="5 6" key="1">
    <citation type="submission" date="2020-07" db="EMBL/GenBank/DDBJ databases">
        <title>Gai3-2, isolated from salt lake.</title>
        <authorList>
            <person name="Cui H."/>
            <person name="Shi X."/>
        </authorList>
    </citation>
    <scope>NUCLEOTIDE SEQUENCE [LARGE SCALE GENOMIC DNA]</scope>
    <source>
        <strain evidence="5 6">Gai3-2</strain>
    </source>
</reference>
<evidence type="ECO:0000256" key="1">
    <source>
        <dbReference type="ARBA" id="ARBA00008853"/>
    </source>
</evidence>
<comment type="similarity">
    <text evidence="1">Belongs to the SMP-30/CGR1 family.</text>
</comment>
<dbReference type="GeneID" id="56028389"/>
<dbReference type="AlphaFoldDB" id="A0A7D5GK03"/>
<dbReference type="RefSeq" id="WP_179168719.1">
    <property type="nucleotide sequence ID" value="NZ_CP058529.1"/>
</dbReference>
<feature type="binding site" evidence="3">
    <location>
        <position position="15"/>
    </location>
    <ligand>
        <name>a divalent metal cation</name>
        <dbReference type="ChEBI" id="CHEBI:60240"/>
    </ligand>
</feature>
<dbReference type="GO" id="GO:0004341">
    <property type="term" value="F:gluconolactonase activity"/>
    <property type="evidence" value="ECO:0007669"/>
    <property type="project" value="TreeGrafter"/>
</dbReference>
<feature type="binding site" evidence="3">
    <location>
        <position position="141"/>
    </location>
    <ligand>
        <name>a divalent metal cation</name>
        <dbReference type="ChEBI" id="CHEBI:60240"/>
    </ligand>
</feature>
<keyword evidence="3" id="KW-0862">Zinc</keyword>
<feature type="domain" description="SMP-30/Gluconolactonase/LRE-like region" evidence="4">
    <location>
        <begin position="13"/>
        <end position="249"/>
    </location>
</feature>
<dbReference type="GO" id="GO:0019853">
    <property type="term" value="P:L-ascorbic acid biosynthetic process"/>
    <property type="evidence" value="ECO:0007669"/>
    <property type="project" value="TreeGrafter"/>
</dbReference>
<gene>
    <name evidence="5" type="ORF">HUG10_06110</name>
</gene>
<keyword evidence="3" id="KW-0479">Metal-binding</keyword>
<evidence type="ECO:0000259" key="4">
    <source>
        <dbReference type="Pfam" id="PF08450"/>
    </source>
</evidence>
<feature type="binding site" evidence="3">
    <location>
        <position position="191"/>
    </location>
    <ligand>
        <name>a divalent metal cation</name>
        <dbReference type="ChEBI" id="CHEBI:60240"/>
    </ligand>
</feature>
<evidence type="ECO:0000256" key="2">
    <source>
        <dbReference type="PIRSR" id="PIRSR605511-1"/>
    </source>
</evidence>
<feature type="active site" description="Proton donor/acceptor" evidence="2">
    <location>
        <position position="191"/>
    </location>
</feature>
<dbReference type="Gene3D" id="2.120.10.30">
    <property type="entry name" value="TolB, C-terminal domain"/>
    <property type="match status" value="1"/>
</dbReference>
<protein>
    <submittedName>
        <fullName evidence="5">SMP-30/gluconolactonase/LRE family protein</fullName>
    </submittedName>
</protein>
<feature type="binding site" evidence="3">
    <location>
        <position position="97"/>
    </location>
    <ligand>
        <name>substrate</name>
    </ligand>
</feature>
<dbReference type="Proteomes" id="UP000509750">
    <property type="component" value="Chromosome"/>
</dbReference>
<evidence type="ECO:0000313" key="5">
    <source>
        <dbReference type="EMBL" id="QLG27144.1"/>
    </source>
</evidence>
<accession>A0A7D5GK03</accession>
<dbReference type="PANTHER" id="PTHR10907:SF47">
    <property type="entry name" value="REGUCALCIN"/>
    <property type="match status" value="1"/>
</dbReference>
<feature type="binding site" evidence="3">
    <location>
        <position position="95"/>
    </location>
    <ligand>
        <name>substrate</name>
    </ligand>
</feature>
<dbReference type="PRINTS" id="PR01790">
    <property type="entry name" value="SMP30FAMILY"/>
</dbReference>
<proteinExistence type="inferred from homology"/>
<keyword evidence="6" id="KW-1185">Reference proteome</keyword>
<dbReference type="InterPro" id="IPR005511">
    <property type="entry name" value="SMP-30"/>
</dbReference>
<evidence type="ECO:0000313" key="6">
    <source>
        <dbReference type="Proteomes" id="UP000509750"/>
    </source>
</evidence>
<dbReference type="Pfam" id="PF08450">
    <property type="entry name" value="SGL"/>
    <property type="match status" value="1"/>
</dbReference>